<keyword evidence="2" id="KW-1185">Reference proteome</keyword>
<evidence type="ECO:0000313" key="1">
    <source>
        <dbReference type="EMBL" id="KAI8549989.1"/>
    </source>
</evidence>
<protein>
    <submittedName>
        <fullName evidence="1">Uncharacterized protein</fullName>
    </submittedName>
</protein>
<dbReference type="Proteomes" id="UP001062846">
    <property type="component" value="Chromosome 6"/>
</dbReference>
<reference evidence="1" key="1">
    <citation type="submission" date="2022-02" db="EMBL/GenBank/DDBJ databases">
        <title>Plant Genome Project.</title>
        <authorList>
            <person name="Zhang R.-G."/>
        </authorList>
    </citation>
    <scope>NUCLEOTIDE SEQUENCE</scope>
    <source>
        <strain evidence="1">AT1</strain>
    </source>
</reference>
<dbReference type="EMBL" id="CM046393">
    <property type="protein sequence ID" value="KAI8549989.1"/>
    <property type="molecule type" value="Genomic_DNA"/>
</dbReference>
<evidence type="ECO:0000313" key="2">
    <source>
        <dbReference type="Proteomes" id="UP001062846"/>
    </source>
</evidence>
<accession>A0ACC0NA82</accession>
<organism evidence="1 2">
    <name type="scientific">Rhododendron molle</name>
    <name type="common">Chinese azalea</name>
    <name type="synonym">Azalea mollis</name>
    <dbReference type="NCBI Taxonomy" id="49168"/>
    <lineage>
        <taxon>Eukaryota</taxon>
        <taxon>Viridiplantae</taxon>
        <taxon>Streptophyta</taxon>
        <taxon>Embryophyta</taxon>
        <taxon>Tracheophyta</taxon>
        <taxon>Spermatophyta</taxon>
        <taxon>Magnoliopsida</taxon>
        <taxon>eudicotyledons</taxon>
        <taxon>Gunneridae</taxon>
        <taxon>Pentapetalae</taxon>
        <taxon>asterids</taxon>
        <taxon>Ericales</taxon>
        <taxon>Ericaceae</taxon>
        <taxon>Ericoideae</taxon>
        <taxon>Rhodoreae</taxon>
        <taxon>Rhododendron</taxon>
    </lineage>
</organism>
<name>A0ACC0NA82_RHOML</name>
<sequence>MGFILFSIGNITCAHFGVRVGVVLRISDGLDLISSTNDRESFIAEMGSEPSDARSIDSKVRSTVLRTPLHNTIPQFAHFICVNVFHHPCKNQIDQISVSI</sequence>
<comment type="caution">
    <text evidence="1">The sequence shown here is derived from an EMBL/GenBank/DDBJ whole genome shotgun (WGS) entry which is preliminary data.</text>
</comment>
<gene>
    <name evidence="1" type="ORF">RHMOL_Rhmol06G0068700</name>
</gene>
<proteinExistence type="predicted"/>